<dbReference type="SUPFAM" id="SSF47384">
    <property type="entry name" value="Homodimeric domain of signal transducing histidine kinase"/>
    <property type="match status" value="1"/>
</dbReference>
<evidence type="ECO:0000256" key="3">
    <source>
        <dbReference type="ARBA" id="ARBA00004314"/>
    </source>
</evidence>
<dbReference type="EC" id="2.7.13.3" evidence="4"/>
<evidence type="ECO:0000256" key="9">
    <source>
        <dbReference type="ARBA" id="ARBA00022777"/>
    </source>
</evidence>
<evidence type="ECO:0000259" key="14">
    <source>
        <dbReference type="PROSITE" id="PS50109"/>
    </source>
</evidence>
<feature type="transmembrane region" description="Helical" evidence="13">
    <location>
        <begin position="9"/>
        <end position="32"/>
    </location>
</feature>
<dbReference type="Gene3D" id="3.30.565.10">
    <property type="entry name" value="Histidine kinase-like ATPase, C-terminal domain"/>
    <property type="match status" value="1"/>
</dbReference>
<feature type="domain" description="HAMP" evidence="15">
    <location>
        <begin position="156"/>
        <end position="208"/>
    </location>
</feature>
<comment type="subcellular location">
    <subcellularLocation>
        <location evidence="2">Cell membrane</location>
    </subcellularLocation>
    <subcellularLocation>
        <location evidence="3">Membrane raft</location>
        <topology evidence="3">Multi-pass membrane protein</topology>
    </subcellularLocation>
</comment>
<dbReference type="Gene3D" id="6.10.340.10">
    <property type="match status" value="1"/>
</dbReference>
<dbReference type="GO" id="GO:0000155">
    <property type="term" value="F:phosphorelay sensor kinase activity"/>
    <property type="evidence" value="ECO:0007669"/>
    <property type="project" value="InterPro"/>
</dbReference>
<organism evidence="16">
    <name type="scientific">Intestinibacter bartlettii</name>
    <dbReference type="NCBI Taxonomy" id="261299"/>
    <lineage>
        <taxon>Bacteria</taxon>
        <taxon>Bacillati</taxon>
        <taxon>Bacillota</taxon>
        <taxon>Clostridia</taxon>
        <taxon>Peptostreptococcales</taxon>
        <taxon>Peptostreptococcaceae</taxon>
        <taxon>Intestinibacter</taxon>
    </lineage>
</organism>
<evidence type="ECO:0000256" key="10">
    <source>
        <dbReference type="ARBA" id="ARBA00022840"/>
    </source>
</evidence>
<dbReference type="SUPFAM" id="SSF55874">
    <property type="entry name" value="ATPase domain of HSP90 chaperone/DNA topoisomerase II/histidine kinase"/>
    <property type="match status" value="1"/>
</dbReference>
<dbReference type="CDD" id="cd00075">
    <property type="entry name" value="HATPase"/>
    <property type="match status" value="1"/>
</dbReference>
<protein>
    <recommendedName>
        <fullName evidence="4">histidine kinase</fullName>
        <ecNumber evidence="4">2.7.13.3</ecNumber>
    </recommendedName>
</protein>
<evidence type="ECO:0000256" key="5">
    <source>
        <dbReference type="ARBA" id="ARBA00022475"/>
    </source>
</evidence>
<dbReference type="InterPro" id="IPR036890">
    <property type="entry name" value="HATPase_C_sf"/>
</dbReference>
<keyword evidence="13" id="KW-1133">Transmembrane helix</keyword>
<keyword evidence="8" id="KW-0547">Nucleotide-binding</keyword>
<keyword evidence="11" id="KW-0902">Two-component regulatory system</keyword>
<dbReference type="CDD" id="cd06225">
    <property type="entry name" value="HAMP"/>
    <property type="match status" value="1"/>
</dbReference>
<keyword evidence="12 13" id="KW-0472">Membrane</keyword>
<dbReference type="Pfam" id="PF02518">
    <property type="entry name" value="HATPase_c"/>
    <property type="match status" value="1"/>
</dbReference>
<dbReference type="FunFam" id="3.30.565.10:FF:000023">
    <property type="entry name" value="PAS domain-containing sensor histidine kinase"/>
    <property type="match status" value="1"/>
</dbReference>
<dbReference type="InterPro" id="IPR003661">
    <property type="entry name" value="HisK_dim/P_dom"/>
</dbReference>
<evidence type="ECO:0000256" key="4">
    <source>
        <dbReference type="ARBA" id="ARBA00012438"/>
    </source>
</evidence>
<dbReference type="GO" id="GO:0005886">
    <property type="term" value="C:plasma membrane"/>
    <property type="evidence" value="ECO:0007669"/>
    <property type="project" value="UniProtKB-SubCell"/>
</dbReference>
<evidence type="ECO:0000256" key="12">
    <source>
        <dbReference type="ARBA" id="ARBA00023136"/>
    </source>
</evidence>
<feature type="transmembrane region" description="Helical" evidence="13">
    <location>
        <begin position="128"/>
        <end position="154"/>
    </location>
</feature>
<dbReference type="PRINTS" id="PR00344">
    <property type="entry name" value="BCTRLSENSOR"/>
</dbReference>
<dbReference type="Pfam" id="PF00672">
    <property type="entry name" value="HAMP"/>
    <property type="match status" value="1"/>
</dbReference>
<evidence type="ECO:0000256" key="11">
    <source>
        <dbReference type="ARBA" id="ARBA00023012"/>
    </source>
</evidence>
<dbReference type="InterPro" id="IPR005467">
    <property type="entry name" value="His_kinase_dom"/>
</dbReference>
<feature type="domain" description="Histidine kinase" evidence="14">
    <location>
        <begin position="216"/>
        <end position="429"/>
    </location>
</feature>
<dbReference type="PANTHER" id="PTHR43711:SF26">
    <property type="entry name" value="SENSOR HISTIDINE KINASE RCSC"/>
    <property type="match status" value="1"/>
</dbReference>
<evidence type="ECO:0000256" key="7">
    <source>
        <dbReference type="ARBA" id="ARBA00022679"/>
    </source>
</evidence>
<accession>A0A6N3FTZ6</accession>
<dbReference type="InterPro" id="IPR003660">
    <property type="entry name" value="HAMP_dom"/>
</dbReference>
<dbReference type="PANTHER" id="PTHR43711">
    <property type="entry name" value="TWO-COMPONENT HISTIDINE KINASE"/>
    <property type="match status" value="1"/>
</dbReference>
<dbReference type="InterPro" id="IPR003594">
    <property type="entry name" value="HATPase_dom"/>
</dbReference>
<name>A0A6N3FTZ6_9FIRM</name>
<dbReference type="Gene3D" id="1.10.287.130">
    <property type="match status" value="1"/>
</dbReference>
<dbReference type="SMART" id="SM00388">
    <property type="entry name" value="HisKA"/>
    <property type="match status" value="1"/>
</dbReference>
<dbReference type="SMART" id="SM00387">
    <property type="entry name" value="HATPase_c"/>
    <property type="match status" value="1"/>
</dbReference>
<dbReference type="Pfam" id="PF00512">
    <property type="entry name" value="HisKA"/>
    <property type="match status" value="1"/>
</dbReference>
<dbReference type="SUPFAM" id="SSF158472">
    <property type="entry name" value="HAMP domain-like"/>
    <property type="match status" value="1"/>
</dbReference>
<dbReference type="InterPro" id="IPR004358">
    <property type="entry name" value="Sig_transdc_His_kin-like_C"/>
</dbReference>
<keyword evidence="5" id="KW-1003">Cell membrane</keyword>
<evidence type="ECO:0000256" key="8">
    <source>
        <dbReference type="ARBA" id="ARBA00022741"/>
    </source>
</evidence>
<evidence type="ECO:0000256" key="6">
    <source>
        <dbReference type="ARBA" id="ARBA00022553"/>
    </source>
</evidence>
<dbReference type="InterPro" id="IPR050736">
    <property type="entry name" value="Sensor_HK_Regulatory"/>
</dbReference>
<keyword evidence="6" id="KW-0597">Phosphoprotein</keyword>
<dbReference type="AlphaFoldDB" id="A0A6N3FTZ6"/>
<keyword evidence="9" id="KW-0418">Kinase</keyword>
<dbReference type="PROSITE" id="PS51257">
    <property type="entry name" value="PROKAR_LIPOPROTEIN"/>
    <property type="match status" value="1"/>
</dbReference>
<reference evidence="16" key="1">
    <citation type="submission" date="2019-11" db="EMBL/GenBank/DDBJ databases">
        <authorList>
            <person name="Feng L."/>
        </authorList>
    </citation>
    <scope>NUCLEOTIDE SEQUENCE</scope>
    <source>
        <strain evidence="16">IbartlettiiLFYP30</strain>
    </source>
</reference>
<dbReference type="GO" id="GO:0045121">
    <property type="term" value="C:membrane raft"/>
    <property type="evidence" value="ECO:0007669"/>
    <property type="project" value="UniProtKB-SubCell"/>
</dbReference>
<dbReference type="GO" id="GO:0005524">
    <property type="term" value="F:ATP binding"/>
    <property type="evidence" value="ECO:0007669"/>
    <property type="project" value="UniProtKB-KW"/>
</dbReference>
<dbReference type="SMART" id="SM00304">
    <property type="entry name" value="HAMP"/>
    <property type="match status" value="1"/>
</dbReference>
<dbReference type="EMBL" id="CACRUE010000045">
    <property type="protein sequence ID" value="VYU55510.1"/>
    <property type="molecule type" value="Genomic_DNA"/>
</dbReference>
<keyword evidence="10" id="KW-0067">ATP-binding</keyword>
<proteinExistence type="predicted"/>
<dbReference type="InterPro" id="IPR036097">
    <property type="entry name" value="HisK_dim/P_sf"/>
</dbReference>
<evidence type="ECO:0000259" key="15">
    <source>
        <dbReference type="PROSITE" id="PS50885"/>
    </source>
</evidence>
<keyword evidence="13" id="KW-0812">Transmembrane</keyword>
<dbReference type="FunFam" id="1.10.287.130:FF:000001">
    <property type="entry name" value="Two-component sensor histidine kinase"/>
    <property type="match status" value="1"/>
</dbReference>
<dbReference type="PROSITE" id="PS50109">
    <property type="entry name" value="HIS_KIN"/>
    <property type="match status" value="1"/>
</dbReference>
<comment type="catalytic activity">
    <reaction evidence="1">
        <text>ATP + protein L-histidine = ADP + protein N-phospho-L-histidine.</text>
        <dbReference type="EC" id="2.7.13.3"/>
    </reaction>
</comment>
<keyword evidence="7 16" id="KW-0808">Transferase</keyword>
<dbReference type="CDD" id="cd00082">
    <property type="entry name" value="HisKA"/>
    <property type="match status" value="1"/>
</dbReference>
<evidence type="ECO:0000256" key="1">
    <source>
        <dbReference type="ARBA" id="ARBA00000085"/>
    </source>
</evidence>
<dbReference type="PROSITE" id="PS50885">
    <property type="entry name" value="HAMP"/>
    <property type="match status" value="1"/>
</dbReference>
<evidence type="ECO:0000256" key="2">
    <source>
        <dbReference type="ARBA" id="ARBA00004236"/>
    </source>
</evidence>
<gene>
    <name evidence="16" type="primary">phoR_3</name>
    <name evidence="16" type="ORF">IBLFYP30_00568</name>
</gene>
<evidence type="ECO:0000256" key="13">
    <source>
        <dbReference type="SAM" id="Phobius"/>
    </source>
</evidence>
<evidence type="ECO:0000313" key="16">
    <source>
        <dbReference type="EMBL" id="VYU55510.1"/>
    </source>
</evidence>
<sequence>MIRNLQTRFILFIILIATFSGCFSLVLSYLFYGNSIENTMKQNQTKIAQNILLLHNETDFPLEKIISIDFTNEYELTVLDDISNYKTSDKTQNSNIIYCENSLFHEVTTIVKVENKYVVISNKPKNNLFFYIMINSLTAISSTLLFISIIITMFSKKFLMPIRSLNYATGEVSKGNFKIQLPIPNDFELGSLTAKFNVMVRELNSIETLRNDFISNVSHEIKTPIATIQGFSNLLKDDTLSKEEKDEYLDIIISETSRISNLTSNILKLTKLETQGIITDKTSFYLDEQLRHSVLILQRDLAQKNLDIDIDLDEVQIYSNEELLQQVWINLLSNAIKFTNDGGKISIQLMDTEDTATVKITDNGIGMKAESLNHIFDKFYQEDKSHSSNGNGLGLPLVKRIVDLCDGTIRVKSLLGEGSSFTVELPKNNIKIEGS</sequence>